<dbReference type="PANTHER" id="PTHR43976:SF9">
    <property type="entry name" value="OXIDOREDUCTASE"/>
    <property type="match status" value="1"/>
</dbReference>
<keyword evidence="3" id="KW-1185">Reference proteome</keyword>
<dbReference type="InterPro" id="IPR051911">
    <property type="entry name" value="SDR_oxidoreductase"/>
</dbReference>
<evidence type="ECO:0000313" key="2">
    <source>
        <dbReference type="EMBL" id="MFC3851652.1"/>
    </source>
</evidence>
<dbReference type="PANTHER" id="PTHR43976">
    <property type="entry name" value="SHORT CHAIN DEHYDROGENASE"/>
    <property type="match status" value="1"/>
</dbReference>
<comment type="caution">
    <text evidence="2">The sequence shown here is derived from an EMBL/GenBank/DDBJ whole genome shotgun (WGS) entry which is preliminary data.</text>
</comment>
<organism evidence="2 3">
    <name type="scientific">Saccharospirillum mangrovi</name>
    <dbReference type="NCBI Taxonomy" id="2161747"/>
    <lineage>
        <taxon>Bacteria</taxon>
        <taxon>Pseudomonadati</taxon>
        <taxon>Pseudomonadota</taxon>
        <taxon>Gammaproteobacteria</taxon>
        <taxon>Oceanospirillales</taxon>
        <taxon>Saccharospirillaceae</taxon>
        <taxon>Saccharospirillum</taxon>
    </lineage>
</organism>
<proteinExistence type="inferred from homology"/>
<name>A0ABV7ZT29_9GAMM</name>
<dbReference type="InterPro" id="IPR002347">
    <property type="entry name" value="SDR_fam"/>
</dbReference>
<dbReference type="Proteomes" id="UP001595617">
    <property type="component" value="Unassembled WGS sequence"/>
</dbReference>
<dbReference type="EMBL" id="JBHRYR010000002">
    <property type="protein sequence ID" value="MFC3851652.1"/>
    <property type="molecule type" value="Genomic_DNA"/>
</dbReference>
<gene>
    <name evidence="2" type="ORF">ACFOOG_02300</name>
</gene>
<protein>
    <submittedName>
        <fullName evidence="2">SDR family NAD(P)-dependent oxidoreductase</fullName>
    </submittedName>
</protein>
<evidence type="ECO:0000313" key="3">
    <source>
        <dbReference type="Proteomes" id="UP001595617"/>
    </source>
</evidence>
<dbReference type="SUPFAM" id="SSF51735">
    <property type="entry name" value="NAD(P)-binding Rossmann-fold domains"/>
    <property type="match status" value="1"/>
</dbReference>
<dbReference type="RefSeq" id="WP_380692900.1">
    <property type="nucleotide sequence ID" value="NZ_JBHRYR010000002.1"/>
</dbReference>
<comment type="similarity">
    <text evidence="1">Belongs to the short-chain dehydrogenases/reductases (SDR) family.</text>
</comment>
<dbReference type="PROSITE" id="PS00061">
    <property type="entry name" value="ADH_SHORT"/>
    <property type="match status" value="1"/>
</dbReference>
<accession>A0ABV7ZT29</accession>
<dbReference type="PRINTS" id="PR00081">
    <property type="entry name" value="GDHRDH"/>
</dbReference>
<dbReference type="InterPro" id="IPR036291">
    <property type="entry name" value="NAD(P)-bd_dom_sf"/>
</dbReference>
<reference evidence="3" key="1">
    <citation type="journal article" date="2019" name="Int. J. Syst. Evol. Microbiol.">
        <title>The Global Catalogue of Microorganisms (GCM) 10K type strain sequencing project: providing services to taxonomists for standard genome sequencing and annotation.</title>
        <authorList>
            <consortium name="The Broad Institute Genomics Platform"/>
            <consortium name="The Broad Institute Genome Sequencing Center for Infectious Disease"/>
            <person name="Wu L."/>
            <person name="Ma J."/>
        </authorList>
    </citation>
    <scope>NUCLEOTIDE SEQUENCE [LARGE SCALE GENOMIC DNA]</scope>
    <source>
        <strain evidence="3">IBRC 10765</strain>
    </source>
</reference>
<sequence length="294" mass="31608">MKNVLITGVAGGFGKPTALALLEKGYSVAGSVRSRNGRNATTIAELEASGVKIVEFDVTDSASTELGVRKAIDQLGGLDVLFNNAGIGAYGIQELMSVEDMMHVFDVNVLGVQRVMRAALPHLRAQGRGTVIYTSSLIGRIATPFYGTYSASKWALEAIVECYRTELSGFGIESCILEPGAMPTAFFDGMVTPKDEARESEYGTFAELPAVSKTGLAELLKATSEQRPERIAETVVNLLGKPFGDKPFRTVVDYVGVGPEIERYNAVLHDVTRKVLTNFGMEQMLNLNSEAGIS</sequence>
<evidence type="ECO:0000256" key="1">
    <source>
        <dbReference type="RuleBase" id="RU000363"/>
    </source>
</evidence>
<dbReference type="PRINTS" id="PR00080">
    <property type="entry name" value="SDRFAMILY"/>
</dbReference>
<dbReference type="Pfam" id="PF00106">
    <property type="entry name" value="adh_short"/>
    <property type="match status" value="1"/>
</dbReference>
<dbReference type="InterPro" id="IPR020904">
    <property type="entry name" value="Sc_DH/Rdtase_CS"/>
</dbReference>
<dbReference type="Gene3D" id="3.40.50.720">
    <property type="entry name" value="NAD(P)-binding Rossmann-like Domain"/>
    <property type="match status" value="1"/>
</dbReference>